<comment type="caution">
    <text evidence="3">The sequence shown here is derived from an EMBL/GenBank/DDBJ whole genome shotgun (WGS) entry which is preliminary data.</text>
</comment>
<dbReference type="Proteomes" id="UP001215280">
    <property type="component" value="Unassembled WGS sequence"/>
</dbReference>
<keyword evidence="4" id="KW-1185">Reference proteome</keyword>
<accession>A0AAD7K5F2</accession>
<protein>
    <submittedName>
        <fullName evidence="3">Uncharacterized protein</fullName>
    </submittedName>
</protein>
<keyword evidence="2" id="KW-0472">Membrane</keyword>
<keyword evidence="2" id="KW-1133">Transmembrane helix</keyword>
<organism evidence="3 4">
    <name type="scientific">Mycena maculata</name>
    <dbReference type="NCBI Taxonomy" id="230809"/>
    <lineage>
        <taxon>Eukaryota</taxon>
        <taxon>Fungi</taxon>
        <taxon>Dikarya</taxon>
        <taxon>Basidiomycota</taxon>
        <taxon>Agaricomycotina</taxon>
        <taxon>Agaricomycetes</taxon>
        <taxon>Agaricomycetidae</taxon>
        <taxon>Agaricales</taxon>
        <taxon>Marasmiineae</taxon>
        <taxon>Mycenaceae</taxon>
        <taxon>Mycena</taxon>
    </lineage>
</organism>
<dbReference type="AlphaFoldDB" id="A0AAD7K5F2"/>
<evidence type="ECO:0000256" key="2">
    <source>
        <dbReference type="SAM" id="Phobius"/>
    </source>
</evidence>
<proteinExistence type="predicted"/>
<reference evidence="3" key="1">
    <citation type="submission" date="2023-03" db="EMBL/GenBank/DDBJ databases">
        <title>Massive genome expansion in bonnet fungi (Mycena s.s.) driven by repeated elements and novel gene families across ecological guilds.</title>
        <authorList>
            <consortium name="Lawrence Berkeley National Laboratory"/>
            <person name="Harder C.B."/>
            <person name="Miyauchi S."/>
            <person name="Viragh M."/>
            <person name="Kuo A."/>
            <person name="Thoen E."/>
            <person name="Andreopoulos B."/>
            <person name="Lu D."/>
            <person name="Skrede I."/>
            <person name="Drula E."/>
            <person name="Henrissat B."/>
            <person name="Morin E."/>
            <person name="Kohler A."/>
            <person name="Barry K."/>
            <person name="LaButti K."/>
            <person name="Morin E."/>
            <person name="Salamov A."/>
            <person name="Lipzen A."/>
            <person name="Mereny Z."/>
            <person name="Hegedus B."/>
            <person name="Baldrian P."/>
            <person name="Stursova M."/>
            <person name="Weitz H."/>
            <person name="Taylor A."/>
            <person name="Grigoriev I.V."/>
            <person name="Nagy L.G."/>
            <person name="Martin F."/>
            <person name="Kauserud H."/>
        </authorList>
    </citation>
    <scope>NUCLEOTIDE SEQUENCE</scope>
    <source>
        <strain evidence="3">CBHHK188m</strain>
    </source>
</reference>
<feature type="transmembrane region" description="Helical" evidence="2">
    <location>
        <begin position="48"/>
        <end position="69"/>
    </location>
</feature>
<evidence type="ECO:0000313" key="4">
    <source>
        <dbReference type="Proteomes" id="UP001215280"/>
    </source>
</evidence>
<evidence type="ECO:0000313" key="3">
    <source>
        <dbReference type="EMBL" id="KAJ7778587.1"/>
    </source>
</evidence>
<sequence>MAPIFVTTIPMPAYPSITRIFHYPTSTTPPFTPADSTETPLSSTALDILLVIVIVLALLSTFSIVWLCLRRRTRPPPSTEAAAVERDVTAVLKMIQSGRGRTHIIPKTWDSSHPFWMKRTMPSPDFITGAQTKMNETLLAEVPNVWRILGRSDVATEDSEPEYEQAIPTPRKAASQDPSAREHD</sequence>
<evidence type="ECO:0000256" key="1">
    <source>
        <dbReference type="SAM" id="MobiDB-lite"/>
    </source>
</evidence>
<gene>
    <name evidence="3" type="ORF">DFH07DRAFT_1056032</name>
</gene>
<feature type="region of interest" description="Disordered" evidence="1">
    <location>
        <begin position="153"/>
        <end position="184"/>
    </location>
</feature>
<name>A0AAD7K5F2_9AGAR</name>
<dbReference type="EMBL" id="JARJLG010000008">
    <property type="protein sequence ID" value="KAJ7778587.1"/>
    <property type="molecule type" value="Genomic_DNA"/>
</dbReference>
<keyword evidence="2" id="KW-0812">Transmembrane</keyword>